<dbReference type="EMBL" id="JAJJMA010286930">
    <property type="protein sequence ID" value="MCL7046894.1"/>
    <property type="molecule type" value="Genomic_DNA"/>
</dbReference>
<dbReference type="PANTHER" id="PTHR21234">
    <property type="entry name" value="PURINE NUCLEOSIDE PHOSPHORYLASE"/>
    <property type="match status" value="1"/>
</dbReference>
<proteinExistence type="predicted"/>
<evidence type="ECO:0000256" key="1">
    <source>
        <dbReference type="SAM" id="Phobius"/>
    </source>
</evidence>
<keyword evidence="1" id="KW-1133">Transmembrane helix</keyword>
<keyword evidence="1" id="KW-0472">Membrane</keyword>
<evidence type="ECO:0000313" key="2">
    <source>
        <dbReference type="EMBL" id="MCL7046894.1"/>
    </source>
</evidence>
<reference evidence="2" key="1">
    <citation type="submission" date="2022-03" db="EMBL/GenBank/DDBJ databases">
        <title>A functionally conserved STORR gene fusion in Papaver species that diverged 16.8 million years ago.</title>
        <authorList>
            <person name="Catania T."/>
        </authorList>
    </citation>
    <scope>NUCLEOTIDE SEQUENCE</scope>
    <source>
        <strain evidence="2">S-191538</strain>
    </source>
</reference>
<organism evidence="2 3">
    <name type="scientific">Papaver nudicaule</name>
    <name type="common">Iceland poppy</name>
    <dbReference type="NCBI Taxonomy" id="74823"/>
    <lineage>
        <taxon>Eukaryota</taxon>
        <taxon>Viridiplantae</taxon>
        <taxon>Streptophyta</taxon>
        <taxon>Embryophyta</taxon>
        <taxon>Tracheophyta</taxon>
        <taxon>Spermatophyta</taxon>
        <taxon>Magnoliopsida</taxon>
        <taxon>Ranunculales</taxon>
        <taxon>Papaveraceae</taxon>
        <taxon>Papaveroideae</taxon>
        <taxon>Papaver</taxon>
    </lineage>
</organism>
<protein>
    <submittedName>
        <fullName evidence="2">Uncharacterized protein</fullName>
    </submittedName>
</protein>
<feature type="transmembrane region" description="Helical" evidence="1">
    <location>
        <begin position="73"/>
        <end position="94"/>
    </location>
</feature>
<gene>
    <name evidence="2" type="ORF">MKW94_028094</name>
</gene>
<keyword evidence="3" id="KW-1185">Reference proteome</keyword>
<name>A0AA41VTA3_PAPNU</name>
<dbReference type="AlphaFoldDB" id="A0AA41VTA3"/>
<sequence>MVDMFDVLGIIQFGIAGNANSSLSIGDINRLGQIGFITEELFSQSGRANVVQNVFWVETSRHWLHLATKLESVAVVMASICFMILSNGLPVIVFRGLSELAGGQEGQNATKAVIQFIDMLPVHVSKF</sequence>
<dbReference type="PANTHER" id="PTHR21234:SF30">
    <property type="entry name" value="PHOSPHORYLASE SUPERFAMILY PROTEIN"/>
    <property type="match status" value="1"/>
</dbReference>
<keyword evidence="1" id="KW-0812">Transmembrane</keyword>
<comment type="caution">
    <text evidence="2">The sequence shown here is derived from an EMBL/GenBank/DDBJ whole genome shotgun (WGS) entry which is preliminary data.</text>
</comment>
<accession>A0AA41VTA3</accession>
<dbReference type="Proteomes" id="UP001177140">
    <property type="component" value="Unassembled WGS sequence"/>
</dbReference>
<evidence type="ECO:0000313" key="3">
    <source>
        <dbReference type="Proteomes" id="UP001177140"/>
    </source>
</evidence>